<feature type="compositionally biased region" description="Pro residues" evidence="7">
    <location>
        <begin position="68"/>
        <end position="77"/>
    </location>
</feature>
<keyword evidence="10" id="KW-1185">Reference proteome</keyword>
<feature type="region of interest" description="Disordered" evidence="7">
    <location>
        <begin position="1"/>
        <end position="147"/>
    </location>
</feature>
<feature type="domain" description="SH3" evidence="8">
    <location>
        <begin position="160"/>
        <end position="221"/>
    </location>
</feature>
<proteinExistence type="inferred from homology"/>
<dbReference type="PRINTS" id="PR00452">
    <property type="entry name" value="SH3DOMAIN"/>
</dbReference>
<gene>
    <name evidence="9" type="ORF">GBAR_LOCUS16926</name>
</gene>
<accession>A0AA35SJH4</accession>
<dbReference type="PANTHER" id="PTHR47174:SF3">
    <property type="entry name" value="BRIDGING INTEGRATOR 3"/>
    <property type="match status" value="1"/>
</dbReference>
<dbReference type="SUPFAM" id="SSF50044">
    <property type="entry name" value="SH3-domain"/>
    <property type="match status" value="1"/>
</dbReference>
<reference evidence="9" key="1">
    <citation type="submission" date="2023-03" db="EMBL/GenBank/DDBJ databases">
        <authorList>
            <person name="Steffen K."/>
            <person name="Cardenas P."/>
        </authorList>
    </citation>
    <scope>NUCLEOTIDE SEQUENCE</scope>
</reference>
<evidence type="ECO:0000313" key="9">
    <source>
        <dbReference type="EMBL" id="CAI8029821.1"/>
    </source>
</evidence>
<dbReference type="PANTHER" id="PTHR47174">
    <property type="entry name" value="BRIDGING INTEGRATOR 3"/>
    <property type="match status" value="1"/>
</dbReference>
<evidence type="ECO:0000256" key="3">
    <source>
        <dbReference type="ARBA" id="ARBA00019109"/>
    </source>
</evidence>
<dbReference type="Pfam" id="PF00018">
    <property type="entry name" value="SH3_1"/>
    <property type="match status" value="1"/>
</dbReference>
<keyword evidence="5" id="KW-0963">Cytoplasm</keyword>
<dbReference type="PROSITE" id="PS50002">
    <property type="entry name" value="SH3"/>
    <property type="match status" value="1"/>
</dbReference>
<dbReference type="SMART" id="SM00326">
    <property type="entry name" value="SH3"/>
    <property type="match status" value="1"/>
</dbReference>
<dbReference type="InterPro" id="IPR001452">
    <property type="entry name" value="SH3_domain"/>
</dbReference>
<protein>
    <recommendedName>
        <fullName evidence="3">SH3 domain-containing YSC84-like protein 1</fullName>
    </recommendedName>
</protein>
<keyword evidence="4 6" id="KW-0728">SH3 domain</keyword>
<organism evidence="9 10">
    <name type="scientific">Geodia barretti</name>
    <name type="common">Barrett's horny sponge</name>
    <dbReference type="NCBI Taxonomy" id="519541"/>
    <lineage>
        <taxon>Eukaryota</taxon>
        <taxon>Metazoa</taxon>
        <taxon>Porifera</taxon>
        <taxon>Demospongiae</taxon>
        <taxon>Heteroscleromorpha</taxon>
        <taxon>Tetractinellida</taxon>
        <taxon>Astrophorina</taxon>
        <taxon>Geodiidae</taxon>
        <taxon>Geodia</taxon>
    </lineage>
</organism>
<dbReference type="Gene3D" id="2.30.30.40">
    <property type="entry name" value="SH3 Domains"/>
    <property type="match status" value="1"/>
</dbReference>
<dbReference type="GO" id="GO:0008289">
    <property type="term" value="F:lipid binding"/>
    <property type="evidence" value="ECO:0007669"/>
    <property type="project" value="TreeGrafter"/>
</dbReference>
<sequence length="221" mass="23968">MAEGGESMGKFGAAVGSGAAKLGKKAAQSEAGRSAGRAAISGAADGVKDDLTNRYLGEGGSRESSPVAAPPPQPKPSAKPSSSSTSSSSSPSSSQPHHQATAAAPSSFHSDHRPPKPSLLNKFRPHINKTSSKPARRPVRQSSRKERVYKYNLSKEANWEEKLKVQTLYNFKSGQRSDLEFRKGQIIEVLTRTDNQFDWWEGKLEDRVGIFPANYVKIMRD</sequence>
<name>A0AA35SJH4_GEOBA</name>
<dbReference type="EMBL" id="CASHTH010002439">
    <property type="protein sequence ID" value="CAI8029821.1"/>
    <property type="molecule type" value="Genomic_DNA"/>
</dbReference>
<dbReference type="InterPro" id="IPR036028">
    <property type="entry name" value="SH3-like_dom_sf"/>
</dbReference>
<comment type="caution">
    <text evidence="9">The sequence shown here is derived from an EMBL/GenBank/DDBJ whole genome shotgun (WGS) entry which is preliminary data.</text>
</comment>
<dbReference type="GO" id="GO:0006897">
    <property type="term" value="P:endocytosis"/>
    <property type="evidence" value="ECO:0007669"/>
    <property type="project" value="InterPro"/>
</dbReference>
<dbReference type="GO" id="GO:0015629">
    <property type="term" value="C:actin cytoskeleton"/>
    <property type="evidence" value="ECO:0007669"/>
    <property type="project" value="TreeGrafter"/>
</dbReference>
<comment type="similarity">
    <text evidence="2">Belongs to the SH3YL1 family.</text>
</comment>
<evidence type="ECO:0000256" key="2">
    <source>
        <dbReference type="ARBA" id="ARBA00007761"/>
    </source>
</evidence>
<dbReference type="InterPro" id="IPR046982">
    <property type="entry name" value="BIN3/RVS161-like"/>
</dbReference>
<evidence type="ECO:0000313" key="10">
    <source>
        <dbReference type="Proteomes" id="UP001174909"/>
    </source>
</evidence>
<comment type="subcellular location">
    <subcellularLocation>
        <location evidence="1">Cytoplasm</location>
    </subcellularLocation>
</comment>
<dbReference type="AlphaFoldDB" id="A0AA35SJH4"/>
<evidence type="ECO:0000256" key="6">
    <source>
        <dbReference type="PROSITE-ProRule" id="PRU00192"/>
    </source>
</evidence>
<dbReference type="GO" id="GO:0051666">
    <property type="term" value="P:actin cortical patch localization"/>
    <property type="evidence" value="ECO:0007669"/>
    <property type="project" value="InterPro"/>
</dbReference>
<dbReference type="FunFam" id="2.30.30.40:FF:000100">
    <property type="entry name" value="SH3 domain-containing YSC84-like protein 1"/>
    <property type="match status" value="1"/>
</dbReference>
<evidence type="ECO:0000256" key="4">
    <source>
        <dbReference type="ARBA" id="ARBA00022443"/>
    </source>
</evidence>
<dbReference type="GO" id="GO:0097320">
    <property type="term" value="P:plasma membrane tubulation"/>
    <property type="evidence" value="ECO:0007669"/>
    <property type="project" value="TreeGrafter"/>
</dbReference>
<dbReference type="Proteomes" id="UP001174909">
    <property type="component" value="Unassembled WGS sequence"/>
</dbReference>
<evidence type="ECO:0000256" key="5">
    <source>
        <dbReference type="ARBA" id="ARBA00022490"/>
    </source>
</evidence>
<feature type="compositionally biased region" description="Low complexity" evidence="7">
    <location>
        <begin position="78"/>
        <end position="96"/>
    </location>
</feature>
<evidence type="ECO:0000256" key="1">
    <source>
        <dbReference type="ARBA" id="ARBA00004496"/>
    </source>
</evidence>
<dbReference type="GO" id="GO:0005737">
    <property type="term" value="C:cytoplasm"/>
    <property type="evidence" value="ECO:0007669"/>
    <property type="project" value="UniProtKB-SubCell"/>
</dbReference>
<evidence type="ECO:0000256" key="7">
    <source>
        <dbReference type="SAM" id="MobiDB-lite"/>
    </source>
</evidence>
<feature type="compositionally biased region" description="Low complexity" evidence="7">
    <location>
        <begin position="12"/>
        <end position="44"/>
    </location>
</feature>
<evidence type="ECO:0000259" key="8">
    <source>
        <dbReference type="PROSITE" id="PS50002"/>
    </source>
</evidence>